<protein>
    <submittedName>
        <fullName evidence="2">Uncharacterized protein</fullName>
    </submittedName>
</protein>
<evidence type="ECO:0000313" key="3">
    <source>
        <dbReference type="Proteomes" id="UP000631114"/>
    </source>
</evidence>
<dbReference type="Proteomes" id="UP000631114">
    <property type="component" value="Unassembled WGS sequence"/>
</dbReference>
<dbReference type="OrthoDB" id="514967at2759"/>
<dbReference type="EMBL" id="JADFTS010000001">
    <property type="protein sequence ID" value="KAF9625036.1"/>
    <property type="molecule type" value="Genomic_DNA"/>
</dbReference>
<gene>
    <name evidence="2" type="ORF">IFM89_017184</name>
</gene>
<reference evidence="2 3" key="1">
    <citation type="submission" date="2020-10" db="EMBL/GenBank/DDBJ databases">
        <title>The Coptis chinensis genome and diversification of protoberbering-type alkaloids.</title>
        <authorList>
            <person name="Wang B."/>
            <person name="Shu S."/>
            <person name="Song C."/>
            <person name="Liu Y."/>
        </authorList>
    </citation>
    <scope>NUCLEOTIDE SEQUENCE [LARGE SCALE GENOMIC DNA]</scope>
    <source>
        <strain evidence="2">HL-2020</strain>
        <tissue evidence="2">Leaf</tissue>
    </source>
</reference>
<organism evidence="2 3">
    <name type="scientific">Coptis chinensis</name>
    <dbReference type="NCBI Taxonomy" id="261450"/>
    <lineage>
        <taxon>Eukaryota</taxon>
        <taxon>Viridiplantae</taxon>
        <taxon>Streptophyta</taxon>
        <taxon>Embryophyta</taxon>
        <taxon>Tracheophyta</taxon>
        <taxon>Spermatophyta</taxon>
        <taxon>Magnoliopsida</taxon>
        <taxon>Ranunculales</taxon>
        <taxon>Ranunculaceae</taxon>
        <taxon>Coptidoideae</taxon>
        <taxon>Coptis</taxon>
    </lineage>
</organism>
<dbReference type="AlphaFoldDB" id="A0A835IVU1"/>
<keyword evidence="3" id="KW-1185">Reference proteome</keyword>
<feature type="region of interest" description="Disordered" evidence="1">
    <location>
        <begin position="105"/>
        <end position="125"/>
    </location>
</feature>
<evidence type="ECO:0000256" key="1">
    <source>
        <dbReference type="SAM" id="MobiDB-lite"/>
    </source>
</evidence>
<sequence length="139" mass="15571">MEVWNYGSEEKGFVLFDEMVSNSDIVARSRTVVMGWDLMRSPFNYENTKLDYGGDVEVNQGFMDPGFSDMTRKQLPASNYFGEYLDSKMSSGVVSSPSCMSNLKEFSQEDSSSRFSSSVADSNRRDSSLFDLKLGRLGA</sequence>
<proteinExistence type="predicted"/>
<name>A0A835IVU1_9MAGN</name>
<feature type="compositionally biased region" description="Low complexity" evidence="1">
    <location>
        <begin position="109"/>
        <end position="121"/>
    </location>
</feature>
<accession>A0A835IVU1</accession>
<evidence type="ECO:0000313" key="2">
    <source>
        <dbReference type="EMBL" id="KAF9625036.1"/>
    </source>
</evidence>
<comment type="caution">
    <text evidence="2">The sequence shown here is derived from an EMBL/GenBank/DDBJ whole genome shotgun (WGS) entry which is preliminary data.</text>
</comment>